<accession>A0A6L2J0Y7</accession>
<protein>
    <recommendedName>
        <fullName evidence="2">Reverse transcriptase Ty1/copia-type domain-containing protein</fullName>
    </recommendedName>
</protein>
<evidence type="ECO:0000256" key="1">
    <source>
        <dbReference type="SAM" id="Coils"/>
    </source>
</evidence>
<evidence type="ECO:0000259" key="2">
    <source>
        <dbReference type="Pfam" id="PF07727"/>
    </source>
</evidence>
<feature type="domain" description="Reverse transcriptase Ty1/copia-type" evidence="2">
    <location>
        <begin position="927"/>
        <end position="1002"/>
    </location>
</feature>
<feature type="coiled-coil region" evidence="1">
    <location>
        <begin position="383"/>
        <end position="410"/>
    </location>
</feature>
<gene>
    <name evidence="3" type="ORF">Tci_002637</name>
</gene>
<dbReference type="InterPro" id="IPR013103">
    <property type="entry name" value="RVT_2"/>
</dbReference>
<feature type="coiled-coil region" evidence="1">
    <location>
        <begin position="1272"/>
        <end position="1309"/>
    </location>
</feature>
<evidence type="ECO:0000313" key="3">
    <source>
        <dbReference type="EMBL" id="GEU30659.1"/>
    </source>
</evidence>
<dbReference type="PANTHER" id="PTHR11439">
    <property type="entry name" value="GAG-POL-RELATED RETROTRANSPOSON"/>
    <property type="match status" value="1"/>
</dbReference>
<dbReference type="Pfam" id="PF07727">
    <property type="entry name" value="RVT_2"/>
    <property type="match status" value="1"/>
</dbReference>
<organism evidence="3">
    <name type="scientific">Tanacetum cinerariifolium</name>
    <name type="common">Dalmatian daisy</name>
    <name type="synonym">Chrysanthemum cinerariifolium</name>
    <dbReference type="NCBI Taxonomy" id="118510"/>
    <lineage>
        <taxon>Eukaryota</taxon>
        <taxon>Viridiplantae</taxon>
        <taxon>Streptophyta</taxon>
        <taxon>Embryophyta</taxon>
        <taxon>Tracheophyta</taxon>
        <taxon>Spermatophyta</taxon>
        <taxon>Magnoliopsida</taxon>
        <taxon>eudicotyledons</taxon>
        <taxon>Gunneridae</taxon>
        <taxon>Pentapetalae</taxon>
        <taxon>asterids</taxon>
        <taxon>campanulids</taxon>
        <taxon>Asterales</taxon>
        <taxon>Asteraceae</taxon>
        <taxon>Asteroideae</taxon>
        <taxon>Anthemideae</taxon>
        <taxon>Anthemidinae</taxon>
        <taxon>Tanacetum</taxon>
    </lineage>
</organism>
<dbReference type="Pfam" id="PF14223">
    <property type="entry name" value="Retrotran_gag_2"/>
    <property type="match status" value="1"/>
</dbReference>
<dbReference type="EMBL" id="BKCJ010000176">
    <property type="protein sequence ID" value="GEU30659.1"/>
    <property type="molecule type" value="Genomic_DNA"/>
</dbReference>
<reference evidence="3" key="1">
    <citation type="journal article" date="2019" name="Sci. Rep.">
        <title>Draft genome of Tanacetum cinerariifolium, the natural source of mosquito coil.</title>
        <authorList>
            <person name="Yamashiro T."/>
            <person name="Shiraishi A."/>
            <person name="Satake H."/>
            <person name="Nakayama K."/>
        </authorList>
    </citation>
    <scope>NUCLEOTIDE SEQUENCE</scope>
</reference>
<proteinExistence type="predicted"/>
<sequence>MIPKLVNQNRKVPVPKTFHEQTDDELIEVEIKQMEANDQVIQTILLGLPEDIYDVFDGCETAQEIRLCVQQMIKGFDIGIQEKKAKLFNEWESNIKFLNNLQLEWNQRVTIVHQTKDLHAADYTQLYNFLKHNQKKNVRNQNGLIVVPGIANQNSNENGNVVAPRAEGNAIENNVDLDEIEKVNANSILIANFQQASTSGTQTDKAPVYNSDGSAEVHNYENCYDNEIFNMFSQEEQYTNLLDPILKPHHLQQNDSNVIYEVSSVEQDEGTVDHYVGPSDTRDTKIAALRLKFNAFKALKDMDQDSSYMVAASKVPMLKPGVMTKMPITTVEEKAQRRLEVKAKKVAGSYRKRFGRNAATKKTQRNLLKQPYENFTAPISEMLDQTFDRLQKLMSQLELLEEKLSQKDVNQKLLRSLSPEWNTHVVVWRNKADLDTMSINDLYNNLKKGREARDQILVPLPGRLDKMVLGCGVGGDGEWFGVRSQPNSPQLIHEDLEQIHPNDMEEMNLRWQMAMLTMRARRFLKKIGRKLTINGNKTIGFDKSNVKCYNYHKSGHFARELTAPINQKNKNKESSRRSVPVETSTSTALVSCDGLGGYDSRNFMPLTLDLFFTGLDEFVNKPVVKNCKAKSSEEEPKTMKRQIEDMLLLEGTPRRENHMKRTRIMEENLHIRFGESTPNVVGNGPDWLFNIDALTRTMNYEPIVAGTYSNGFARAKAIDNACQARKETDDEGRFMKIQEKSERTFVHFFSTKYESLRITVGRWRSGATTCSKLAKKAFFKDQEKEDNVNSTNNVNTVGNINTVSSTVNVAGTNEDNELPFYPNMPALEDVSIFNFLSDDEDDGIVADMNNLDTTIQVSHIPATRIHKDHPLDQVTGDLQSATYTRKMSKNLEEHGFVSTIQQRANHKDLQNCLFACFLSQEEPKRNKKDKRGIVIRNKARLIGQGYTQEEGIDYDEVFTPVARIKVIRLFLAYALFKDFVVYQMDVKSAFLCGSIEEEVHVYEFYKTTYILLGITSEAENDGIFISQDKYVAKILKKFRFTEAKTEAHQWKLKSLCSRMKMIPSPKVSHLHVVKMIFRYLKGQPKLGLWYPKDSPFDLVAYTDSDYARASLDMKYTTGGCQSLGSKTINGEVQLHAQVDGKEIVIIESSVRRDLQLANEKGIDCLPNSTIFEQLALMGVLDLEKTMTTQCNEIDSLKKGVKKLEKRNTSRTHKLKRLYKERRIDAIDADEDITLVSDAYKEKFNVDDLGGEEDKGKGIMIEEPVKPKKKDQIRLDEEAAKKLQAEFDKKERLTREKAKKEERANIALIETWDDIQAKIDVDHRLAERLQAHEQEELSNAKKGYIISTTLKEKKKSLCS</sequence>
<name>A0A6L2J0Y7_TANCI</name>
<comment type="caution">
    <text evidence="3">The sequence shown here is derived from an EMBL/GenBank/DDBJ whole genome shotgun (WGS) entry which is preliminary data.</text>
</comment>
<keyword evidence="1" id="KW-0175">Coiled coil</keyword>
<dbReference type="PANTHER" id="PTHR11439:SF509">
    <property type="entry name" value="RNA-DIRECTED DNA POLYMERASE"/>
    <property type="match status" value="1"/>
</dbReference>